<protein>
    <recommendedName>
        <fullName evidence="2">DNA polymerase III subunit delta'</fullName>
        <ecNumber evidence="1">2.7.7.7</ecNumber>
    </recommendedName>
</protein>
<dbReference type="Gene3D" id="1.10.8.10">
    <property type="entry name" value="DNA helicase RuvA subunit, C-terminal domain"/>
    <property type="match status" value="1"/>
</dbReference>
<dbReference type="PANTHER" id="PTHR11669:SF8">
    <property type="entry name" value="DNA POLYMERASE III SUBUNIT DELTA"/>
    <property type="match status" value="1"/>
</dbReference>
<dbReference type="InterPro" id="IPR050238">
    <property type="entry name" value="DNA_Rep/Repair_Clamp_Loader"/>
</dbReference>
<dbReference type="InterPro" id="IPR015199">
    <property type="entry name" value="DNA_pol_III_delta_C"/>
</dbReference>
<organism evidence="10 11">
    <name type="scientific">Lonsdalea quercina</name>
    <dbReference type="NCBI Taxonomy" id="71657"/>
    <lineage>
        <taxon>Bacteria</taxon>
        <taxon>Pseudomonadati</taxon>
        <taxon>Pseudomonadota</taxon>
        <taxon>Gammaproteobacteria</taxon>
        <taxon>Enterobacterales</taxon>
        <taxon>Pectobacteriaceae</taxon>
        <taxon>Lonsdalea</taxon>
    </lineage>
</organism>
<keyword evidence="11" id="KW-1185">Reference proteome</keyword>
<evidence type="ECO:0000256" key="7">
    <source>
        <dbReference type="ARBA" id="ARBA00049244"/>
    </source>
</evidence>
<evidence type="ECO:0000259" key="8">
    <source>
        <dbReference type="Pfam" id="PF09115"/>
    </source>
</evidence>
<dbReference type="Gene3D" id="3.40.50.300">
    <property type="entry name" value="P-loop containing nucleotide triphosphate hydrolases"/>
    <property type="match status" value="1"/>
</dbReference>
<reference evidence="10 11" key="1">
    <citation type="submission" date="2016-10" db="EMBL/GenBank/DDBJ databases">
        <authorList>
            <person name="de Groot N.N."/>
        </authorList>
    </citation>
    <scope>NUCLEOTIDE SEQUENCE [LARGE SCALE GENOMIC DNA]</scope>
    <source>
        <strain evidence="10 11">ATCC 29281</strain>
    </source>
</reference>
<dbReference type="STRING" id="71657.SAMN02982996_01044"/>
<name>A0A1H3YNW1_9GAMM</name>
<dbReference type="RefSeq" id="WP_026742724.1">
    <property type="nucleotide sequence ID" value="NZ_FNQS01000002.1"/>
</dbReference>
<dbReference type="AlphaFoldDB" id="A0A1H3YNW1"/>
<evidence type="ECO:0000313" key="10">
    <source>
        <dbReference type="EMBL" id="SEA12714.1"/>
    </source>
</evidence>
<evidence type="ECO:0000256" key="3">
    <source>
        <dbReference type="ARBA" id="ARBA00022679"/>
    </source>
</evidence>
<sequence>MEWYPWLNAPYRQLLTPHQAGRGHHALLIHALAGMGESSLSYALSRWLMCQQPEGIKSCGHCHSCQLMSAGTHPDWHTLALEKGKQSLGVDAVRSVLEKVYQRSRQGGAKVVSLPQAELLTEAAANALLKTLEEPPQDTYFFLGCREPSRLLATLRSRCSYYYLPVPDEAHAMHWLRQRGHPDEPSLQTALRLYAGAPLAADHLLQPGQWKPRLTLCQSLSDCLAQRDMLSLVTPLNGDDTVERIHWVASLFLDALKCHQSASSHLVNQDQLTLVEQLARALTPDQLLFALRRWLQCRHQLRTITGANRELLLTSLLLDWEQSLSVSSPRLPHPFTA</sequence>
<dbReference type="Pfam" id="PF09115">
    <property type="entry name" value="DNApol3-delta_C"/>
    <property type="match status" value="1"/>
</dbReference>
<dbReference type="Pfam" id="PF21500">
    <property type="entry name" value="HolB_lid"/>
    <property type="match status" value="1"/>
</dbReference>
<dbReference type="EMBL" id="FNQS01000002">
    <property type="protein sequence ID" value="SEA12714.1"/>
    <property type="molecule type" value="Genomic_DNA"/>
</dbReference>
<dbReference type="InterPro" id="IPR048731">
    <property type="entry name" value="HolB_lid-gammaproteobact"/>
</dbReference>
<evidence type="ECO:0000259" key="9">
    <source>
        <dbReference type="Pfam" id="PF21500"/>
    </source>
</evidence>
<gene>
    <name evidence="10" type="ORF">SAMN02982996_01044</name>
</gene>
<dbReference type="GO" id="GO:0008408">
    <property type="term" value="F:3'-5' exonuclease activity"/>
    <property type="evidence" value="ECO:0007669"/>
    <property type="project" value="InterPro"/>
</dbReference>
<dbReference type="InterPro" id="IPR008921">
    <property type="entry name" value="DNA_pol3_clamp-load_cplx_C"/>
</dbReference>
<keyword evidence="4" id="KW-0548">Nucleotidyltransferase</keyword>
<dbReference type="Pfam" id="PF13177">
    <property type="entry name" value="DNA_pol3_delta2"/>
    <property type="match status" value="1"/>
</dbReference>
<dbReference type="GO" id="GO:0009360">
    <property type="term" value="C:DNA polymerase III complex"/>
    <property type="evidence" value="ECO:0007669"/>
    <property type="project" value="InterPro"/>
</dbReference>
<evidence type="ECO:0000256" key="6">
    <source>
        <dbReference type="ARBA" id="ARBA00022932"/>
    </source>
</evidence>
<evidence type="ECO:0000256" key="4">
    <source>
        <dbReference type="ARBA" id="ARBA00022695"/>
    </source>
</evidence>
<evidence type="ECO:0000256" key="5">
    <source>
        <dbReference type="ARBA" id="ARBA00022705"/>
    </source>
</evidence>
<proteinExistence type="predicted"/>
<dbReference type="InterPro" id="IPR004622">
    <property type="entry name" value="DNA_pol_HolB"/>
</dbReference>
<evidence type="ECO:0000256" key="1">
    <source>
        <dbReference type="ARBA" id="ARBA00012417"/>
    </source>
</evidence>
<dbReference type="NCBIfam" id="TIGR00678">
    <property type="entry name" value="holB"/>
    <property type="match status" value="1"/>
</dbReference>
<keyword evidence="3" id="KW-0808">Transferase</keyword>
<dbReference type="EC" id="2.7.7.7" evidence="1"/>
<dbReference type="SUPFAM" id="SSF48019">
    <property type="entry name" value="post-AAA+ oligomerization domain-like"/>
    <property type="match status" value="1"/>
</dbReference>
<dbReference type="SUPFAM" id="SSF52540">
    <property type="entry name" value="P-loop containing nucleoside triphosphate hydrolases"/>
    <property type="match status" value="1"/>
</dbReference>
<dbReference type="InterPro" id="IPR027417">
    <property type="entry name" value="P-loop_NTPase"/>
</dbReference>
<dbReference type="GO" id="GO:0003677">
    <property type="term" value="F:DNA binding"/>
    <property type="evidence" value="ECO:0007669"/>
    <property type="project" value="InterPro"/>
</dbReference>
<feature type="domain" description="DNA polymerase III subunit delta' AAA+ ATPase lid" evidence="9">
    <location>
        <begin position="167"/>
        <end position="206"/>
    </location>
</feature>
<dbReference type="GeneID" id="97763958"/>
<dbReference type="eggNOG" id="COG0470">
    <property type="taxonomic scope" value="Bacteria"/>
</dbReference>
<feature type="domain" description="DNA polymerase III delta subunit C-terminal" evidence="8">
    <location>
        <begin position="208"/>
        <end position="322"/>
    </location>
</feature>
<accession>A0A1H3YNW1</accession>
<keyword evidence="6" id="KW-0239">DNA-directed DNA polymerase</keyword>
<dbReference type="PANTHER" id="PTHR11669">
    <property type="entry name" value="REPLICATION FACTOR C / DNA POLYMERASE III GAMMA-TAU SUBUNIT"/>
    <property type="match status" value="1"/>
</dbReference>
<dbReference type="GO" id="GO:0006261">
    <property type="term" value="P:DNA-templated DNA replication"/>
    <property type="evidence" value="ECO:0007669"/>
    <property type="project" value="TreeGrafter"/>
</dbReference>
<evidence type="ECO:0000313" key="11">
    <source>
        <dbReference type="Proteomes" id="UP000187280"/>
    </source>
</evidence>
<evidence type="ECO:0000256" key="2">
    <source>
        <dbReference type="ARBA" id="ARBA00014363"/>
    </source>
</evidence>
<dbReference type="FunFam" id="3.40.50.300:FF:000890">
    <property type="entry name" value="DNA polymerase III subunit delta"/>
    <property type="match status" value="1"/>
</dbReference>
<dbReference type="Proteomes" id="UP000187280">
    <property type="component" value="Unassembled WGS sequence"/>
</dbReference>
<dbReference type="NCBIfam" id="NF005941">
    <property type="entry name" value="PRK07993.1"/>
    <property type="match status" value="1"/>
</dbReference>
<comment type="catalytic activity">
    <reaction evidence="7">
        <text>DNA(n) + a 2'-deoxyribonucleoside 5'-triphosphate = DNA(n+1) + diphosphate</text>
        <dbReference type="Rhea" id="RHEA:22508"/>
        <dbReference type="Rhea" id="RHEA-COMP:17339"/>
        <dbReference type="Rhea" id="RHEA-COMP:17340"/>
        <dbReference type="ChEBI" id="CHEBI:33019"/>
        <dbReference type="ChEBI" id="CHEBI:61560"/>
        <dbReference type="ChEBI" id="CHEBI:173112"/>
        <dbReference type="EC" id="2.7.7.7"/>
    </reaction>
</comment>
<dbReference type="GO" id="GO:0003887">
    <property type="term" value="F:DNA-directed DNA polymerase activity"/>
    <property type="evidence" value="ECO:0007669"/>
    <property type="project" value="UniProtKB-KW"/>
</dbReference>
<keyword evidence="5" id="KW-0235">DNA replication</keyword>
<dbReference type="Gene3D" id="1.20.272.10">
    <property type="match status" value="1"/>
</dbReference>